<dbReference type="PANTHER" id="PTHR33710:SF64">
    <property type="entry name" value="ENDONUCLEASE_EXONUCLEASE_PHOSPHATASE DOMAIN-CONTAINING PROTEIN"/>
    <property type="match status" value="1"/>
</dbReference>
<keyword evidence="2" id="KW-1185">Reference proteome</keyword>
<evidence type="ECO:0000313" key="2">
    <source>
        <dbReference type="Proteomes" id="UP001165190"/>
    </source>
</evidence>
<accession>A0A9W7LWK6</accession>
<dbReference type="EMBL" id="BSYR01000017">
    <property type="protein sequence ID" value="GMI79789.1"/>
    <property type="molecule type" value="Genomic_DNA"/>
</dbReference>
<name>A0A9W7LWK6_HIBTR</name>
<protein>
    <submittedName>
        <fullName evidence="1">Uncharacterized protein</fullName>
    </submittedName>
</protein>
<evidence type="ECO:0000313" key="1">
    <source>
        <dbReference type="EMBL" id="GMI79789.1"/>
    </source>
</evidence>
<gene>
    <name evidence="1" type="ORF">HRI_001648200</name>
</gene>
<dbReference type="Gene3D" id="3.60.10.10">
    <property type="entry name" value="Endonuclease/exonuclease/phosphatase"/>
    <property type="match status" value="1"/>
</dbReference>
<organism evidence="1 2">
    <name type="scientific">Hibiscus trionum</name>
    <name type="common">Flower of an hour</name>
    <dbReference type="NCBI Taxonomy" id="183268"/>
    <lineage>
        <taxon>Eukaryota</taxon>
        <taxon>Viridiplantae</taxon>
        <taxon>Streptophyta</taxon>
        <taxon>Embryophyta</taxon>
        <taxon>Tracheophyta</taxon>
        <taxon>Spermatophyta</taxon>
        <taxon>Magnoliopsida</taxon>
        <taxon>eudicotyledons</taxon>
        <taxon>Gunneridae</taxon>
        <taxon>Pentapetalae</taxon>
        <taxon>rosids</taxon>
        <taxon>malvids</taxon>
        <taxon>Malvales</taxon>
        <taxon>Malvaceae</taxon>
        <taxon>Malvoideae</taxon>
        <taxon>Hibiscus</taxon>
    </lineage>
</organism>
<sequence length="123" mass="13696">MNTLAELVDNSGLVDLPLKGSKFMWSNCRESSTMCRLDCILTSPHILQLIPRLVLQVLPKSISDHNPLFLFIDGFKSGPKSFKFFNYCMENTNFNNMILASLSKSKGSGIGLILRKSKVAIKA</sequence>
<comment type="caution">
    <text evidence="1">The sequence shown here is derived from an EMBL/GenBank/DDBJ whole genome shotgun (WGS) entry which is preliminary data.</text>
</comment>
<dbReference type="AlphaFoldDB" id="A0A9W7LWK6"/>
<reference evidence="1" key="1">
    <citation type="submission" date="2023-05" db="EMBL/GenBank/DDBJ databases">
        <title>Genome and transcriptome analyses reveal genes involved in the formation of fine ridges on petal epidermal cells in Hibiscus trionum.</title>
        <authorList>
            <person name="Koshimizu S."/>
            <person name="Masuda S."/>
            <person name="Ishii T."/>
            <person name="Shirasu K."/>
            <person name="Hoshino A."/>
            <person name="Arita M."/>
        </authorList>
    </citation>
    <scope>NUCLEOTIDE SEQUENCE</scope>
    <source>
        <strain evidence="1">Hamamatsu line</strain>
    </source>
</reference>
<dbReference type="Proteomes" id="UP001165190">
    <property type="component" value="Unassembled WGS sequence"/>
</dbReference>
<proteinExistence type="predicted"/>
<dbReference type="PANTHER" id="PTHR33710">
    <property type="entry name" value="BNAC02G09200D PROTEIN"/>
    <property type="match status" value="1"/>
</dbReference>
<dbReference type="OrthoDB" id="1881450at2759"/>
<dbReference type="SUPFAM" id="SSF56219">
    <property type="entry name" value="DNase I-like"/>
    <property type="match status" value="1"/>
</dbReference>
<dbReference type="InterPro" id="IPR036691">
    <property type="entry name" value="Endo/exonu/phosph_ase_sf"/>
</dbReference>